<dbReference type="InterPro" id="IPR001193">
    <property type="entry name" value="MBTPS2"/>
</dbReference>
<dbReference type="InterPro" id="IPR001478">
    <property type="entry name" value="PDZ"/>
</dbReference>
<protein>
    <submittedName>
        <fullName evidence="7">Peptidase M50</fullName>
    </submittedName>
</protein>
<dbReference type="GO" id="GO:0031293">
    <property type="term" value="P:membrane protein intracellular domain proteolysis"/>
    <property type="evidence" value="ECO:0007669"/>
    <property type="project" value="TreeGrafter"/>
</dbReference>
<evidence type="ECO:0000256" key="1">
    <source>
        <dbReference type="ARBA" id="ARBA00004127"/>
    </source>
</evidence>
<evidence type="ECO:0000313" key="7">
    <source>
        <dbReference type="EMBL" id="AIF09110.1"/>
    </source>
</evidence>
<dbReference type="GO" id="GO:0012505">
    <property type="term" value="C:endomembrane system"/>
    <property type="evidence" value="ECO:0007669"/>
    <property type="project" value="UniProtKB-SubCell"/>
</dbReference>
<feature type="transmembrane region" description="Helical" evidence="5">
    <location>
        <begin position="106"/>
        <end position="131"/>
    </location>
</feature>
<dbReference type="SUPFAM" id="SSF50156">
    <property type="entry name" value="PDZ domain-like"/>
    <property type="match status" value="1"/>
</dbReference>
<feature type="transmembrane region" description="Helical" evidence="5">
    <location>
        <begin position="6"/>
        <end position="25"/>
    </location>
</feature>
<comment type="subcellular location">
    <subcellularLocation>
        <location evidence="1">Endomembrane system</location>
        <topology evidence="1">Multi-pass membrane protein</topology>
    </subcellularLocation>
</comment>
<keyword evidence="3 5" id="KW-1133">Transmembrane helix</keyword>
<feature type="transmembrane region" description="Helical" evidence="5">
    <location>
        <begin position="370"/>
        <end position="392"/>
    </location>
</feature>
<feature type="transmembrane region" description="Helical" evidence="5">
    <location>
        <begin position="327"/>
        <end position="349"/>
    </location>
</feature>
<dbReference type="EMBL" id="KF900852">
    <property type="protein sequence ID" value="AIF09110.1"/>
    <property type="molecule type" value="Genomic_DNA"/>
</dbReference>
<evidence type="ECO:0000259" key="6">
    <source>
        <dbReference type="PROSITE" id="PS50106"/>
    </source>
</evidence>
<dbReference type="GO" id="GO:0005737">
    <property type="term" value="C:cytoplasm"/>
    <property type="evidence" value="ECO:0007669"/>
    <property type="project" value="TreeGrafter"/>
</dbReference>
<name>A0A075H1P5_9ARCH</name>
<proteinExistence type="predicted"/>
<dbReference type="AlphaFoldDB" id="A0A075H1P5"/>
<evidence type="ECO:0000256" key="4">
    <source>
        <dbReference type="ARBA" id="ARBA00023136"/>
    </source>
</evidence>
<dbReference type="GO" id="GO:0004222">
    <property type="term" value="F:metalloendopeptidase activity"/>
    <property type="evidence" value="ECO:0007669"/>
    <property type="project" value="InterPro"/>
</dbReference>
<evidence type="ECO:0000256" key="3">
    <source>
        <dbReference type="ARBA" id="ARBA00022989"/>
    </source>
</evidence>
<evidence type="ECO:0000256" key="2">
    <source>
        <dbReference type="ARBA" id="ARBA00022692"/>
    </source>
</evidence>
<organism evidence="7">
    <name type="scientific">uncultured marine thaumarchaeote KM3_35_A11</name>
    <dbReference type="NCBI Taxonomy" id="1456130"/>
    <lineage>
        <taxon>Archaea</taxon>
        <taxon>Nitrososphaerota</taxon>
        <taxon>environmental samples</taxon>
    </lineage>
</organism>
<dbReference type="Pfam" id="PF17820">
    <property type="entry name" value="PDZ_6"/>
    <property type="match status" value="1"/>
</dbReference>
<dbReference type="PRINTS" id="PR01000">
    <property type="entry name" value="SREBPS2PTASE"/>
</dbReference>
<feature type="transmembrane region" description="Helical" evidence="5">
    <location>
        <begin position="181"/>
        <end position="210"/>
    </location>
</feature>
<dbReference type="InterPro" id="IPR036034">
    <property type="entry name" value="PDZ_sf"/>
</dbReference>
<reference evidence="7" key="1">
    <citation type="journal article" date="2014" name="Genome Biol. Evol.">
        <title>Pangenome evidence for extensive interdomain horizontal transfer affecting lineage core and shell genes in uncultured planktonic thaumarchaeota and euryarchaeota.</title>
        <authorList>
            <person name="Deschamps P."/>
            <person name="Zivanovic Y."/>
            <person name="Moreira D."/>
            <person name="Rodriguez-Valera F."/>
            <person name="Lopez-Garcia P."/>
        </authorList>
    </citation>
    <scope>NUCLEOTIDE SEQUENCE</scope>
</reference>
<feature type="transmembrane region" description="Helical" evidence="5">
    <location>
        <begin position="66"/>
        <end position="86"/>
    </location>
</feature>
<sequence length="399" mass="44197">MALDFLTDNAIIYVLIAWVVILIAAKSLKLEKHGFELKAYSLTYKNTQVQSVLSKILTRTRRGIRVFADVSVVAGFLMMGFAFWFLLNNLLNFFVKPTEFAELTVLIPGVTLTSASAIAYFLLSIPIVLVIHEGAHGIVASLEKIKIKTGGFAVFIALFAGFVEPDEEEFDKAKKISKLRVIGAGATSNVIFAFALGALLLTNPIFALILPEPFVEWFYDAPDGVLIISIIPDSGAEKAGLQSGDLITAINGVIIITPLDFQKVDLKPGETVTVTVQRNGQQLQLPVEIMPSPDDPNRGLVGIMRDNALSYKPVYNFIEWDPQVSMFLLWLWMISFFIGIINMLPLPILDGGKFIYTIIEKKASEQKINGIMWAIYAFTFILFALNIALSYVKSGWFTI</sequence>
<feature type="domain" description="PDZ" evidence="6">
    <location>
        <begin position="224"/>
        <end position="280"/>
    </location>
</feature>
<dbReference type="PANTHER" id="PTHR13325">
    <property type="entry name" value="PROTEASE M50 MEMBRANE-BOUND TRANSCRIPTION FACTOR SITE 2 PROTEASE"/>
    <property type="match status" value="1"/>
</dbReference>
<accession>A0A075H1P5</accession>
<dbReference type="Pfam" id="PF02163">
    <property type="entry name" value="Peptidase_M50"/>
    <property type="match status" value="1"/>
</dbReference>
<dbReference type="PROSITE" id="PS50106">
    <property type="entry name" value="PDZ"/>
    <property type="match status" value="1"/>
</dbReference>
<dbReference type="Gene3D" id="2.30.42.10">
    <property type="match status" value="1"/>
</dbReference>
<keyword evidence="2 5" id="KW-0812">Transmembrane</keyword>
<dbReference type="InterPro" id="IPR041489">
    <property type="entry name" value="PDZ_6"/>
</dbReference>
<evidence type="ECO:0000256" key="5">
    <source>
        <dbReference type="SAM" id="Phobius"/>
    </source>
</evidence>
<dbReference type="SMART" id="SM00228">
    <property type="entry name" value="PDZ"/>
    <property type="match status" value="1"/>
</dbReference>
<dbReference type="InterPro" id="IPR008915">
    <property type="entry name" value="Peptidase_M50"/>
</dbReference>
<dbReference type="GO" id="GO:0016020">
    <property type="term" value="C:membrane"/>
    <property type="evidence" value="ECO:0007669"/>
    <property type="project" value="InterPro"/>
</dbReference>
<keyword evidence="4 5" id="KW-0472">Membrane</keyword>
<dbReference type="PANTHER" id="PTHR13325:SF3">
    <property type="entry name" value="MEMBRANE-BOUND TRANSCRIPTION FACTOR SITE-2 PROTEASE"/>
    <property type="match status" value="1"/>
</dbReference>